<protein>
    <submittedName>
        <fullName evidence="3">Alpha/beta hydrolase</fullName>
    </submittedName>
</protein>
<evidence type="ECO:0000259" key="2">
    <source>
        <dbReference type="Pfam" id="PF00561"/>
    </source>
</evidence>
<dbReference type="InterPro" id="IPR050266">
    <property type="entry name" value="AB_hydrolase_sf"/>
</dbReference>
<dbReference type="InterPro" id="IPR029058">
    <property type="entry name" value="AB_hydrolase_fold"/>
</dbReference>
<keyword evidence="4" id="KW-1185">Reference proteome</keyword>
<accession>A0A5N0E7S8</accession>
<evidence type="ECO:0000313" key="4">
    <source>
        <dbReference type="Proteomes" id="UP000323876"/>
    </source>
</evidence>
<dbReference type="Pfam" id="PF00561">
    <property type="entry name" value="Abhydrolase_1"/>
    <property type="match status" value="1"/>
</dbReference>
<dbReference type="Proteomes" id="UP000323876">
    <property type="component" value="Unassembled WGS sequence"/>
</dbReference>
<name>A0A5N0E7S8_9NOCA</name>
<dbReference type="SUPFAM" id="SSF53474">
    <property type="entry name" value="alpha/beta-Hydrolases"/>
    <property type="match status" value="1"/>
</dbReference>
<organism evidence="3 4">
    <name type="scientific">Nocardia colli</name>
    <dbReference type="NCBI Taxonomy" id="2545717"/>
    <lineage>
        <taxon>Bacteria</taxon>
        <taxon>Bacillati</taxon>
        <taxon>Actinomycetota</taxon>
        <taxon>Actinomycetes</taxon>
        <taxon>Mycobacteriales</taxon>
        <taxon>Nocardiaceae</taxon>
        <taxon>Nocardia</taxon>
    </lineage>
</organism>
<dbReference type="Gene3D" id="3.40.50.1820">
    <property type="entry name" value="alpha/beta hydrolase"/>
    <property type="match status" value="1"/>
</dbReference>
<sequence length="275" mass="28785">MVASRDIRLNDGRIVRAYDSEHGGGAGVLVWHHGSPQTGVLLDPLLEAANARGIRLLSYGRPGYGGSTRLPGRDVASAAHDVEQMADALGIEQFAVMGASGGGPHALACAAELPDRVTGVVSLAGIAPFTEEFDWFAGMVAPGGLKAAMNGAEARAKFAETDEFDMDSFTSADFEALSGEWASLGADAQRAGEAGSDGLVDDDVAFVSPWGIEPSAITAPVLLVQGGQDRVVPPAHADWLRQRLPKAQLWSRPDDGHVSVLRACADAMDWLRGNS</sequence>
<dbReference type="OrthoDB" id="9800988at2"/>
<dbReference type="AlphaFoldDB" id="A0A5N0E7S8"/>
<feature type="domain" description="AB hydrolase-1" evidence="2">
    <location>
        <begin position="28"/>
        <end position="260"/>
    </location>
</feature>
<dbReference type="InterPro" id="IPR000073">
    <property type="entry name" value="AB_hydrolase_1"/>
</dbReference>
<proteinExistence type="predicted"/>
<dbReference type="GO" id="GO:0016787">
    <property type="term" value="F:hydrolase activity"/>
    <property type="evidence" value="ECO:0007669"/>
    <property type="project" value="UniProtKB-KW"/>
</dbReference>
<keyword evidence="1 3" id="KW-0378">Hydrolase</keyword>
<gene>
    <name evidence="3" type="ORF">F3087_33340</name>
</gene>
<dbReference type="EMBL" id="VXLC01000019">
    <property type="protein sequence ID" value="KAA8884489.1"/>
    <property type="molecule type" value="Genomic_DNA"/>
</dbReference>
<dbReference type="PANTHER" id="PTHR43798:SF31">
    <property type="entry name" value="AB HYDROLASE SUPERFAMILY PROTEIN YCLE"/>
    <property type="match status" value="1"/>
</dbReference>
<dbReference type="PRINTS" id="PR00111">
    <property type="entry name" value="ABHYDROLASE"/>
</dbReference>
<dbReference type="GO" id="GO:0016020">
    <property type="term" value="C:membrane"/>
    <property type="evidence" value="ECO:0007669"/>
    <property type="project" value="TreeGrafter"/>
</dbReference>
<evidence type="ECO:0000313" key="3">
    <source>
        <dbReference type="EMBL" id="KAA8884489.1"/>
    </source>
</evidence>
<evidence type="ECO:0000256" key="1">
    <source>
        <dbReference type="ARBA" id="ARBA00022801"/>
    </source>
</evidence>
<reference evidence="3 4" key="1">
    <citation type="submission" date="2019-09" db="EMBL/GenBank/DDBJ databases">
        <authorList>
            <person name="Wang X."/>
        </authorList>
    </citation>
    <scope>NUCLEOTIDE SEQUENCE [LARGE SCALE GENOMIC DNA]</scope>
    <source>
        <strain evidence="3 4">CICC 11023</strain>
    </source>
</reference>
<comment type="caution">
    <text evidence="3">The sequence shown here is derived from an EMBL/GenBank/DDBJ whole genome shotgun (WGS) entry which is preliminary data.</text>
</comment>
<dbReference type="RefSeq" id="WP_150406095.1">
    <property type="nucleotide sequence ID" value="NZ_VXLC01000019.1"/>
</dbReference>
<dbReference type="PANTHER" id="PTHR43798">
    <property type="entry name" value="MONOACYLGLYCEROL LIPASE"/>
    <property type="match status" value="1"/>
</dbReference>